<proteinExistence type="predicted"/>
<organism evidence="1 2">
    <name type="scientific">Lentinula aff. lateritia</name>
    <dbReference type="NCBI Taxonomy" id="2804960"/>
    <lineage>
        <taxon>Eukaryota</taxon>
        <taxon>Fungi</taxon>
        <taxon>Dikarya</taxon>
        <taxon>Basidiomycota</taxon>
        <taxon>Agaricomycotina</taxon>
        <taxon>Agaricomycetes</taxon>
        <taxon>Agaricomycetidae</taxon>
        <taxon>Agaricales</taxon>
        <taxon>Marasmiineae</taxon>
        <taxon>Omphalotaceae</taxon>
        <taxon>Lentinula</taxon>
    </lineage>
</organism>
<dbReference type="EMBL" id="MU795061">
    <property type="protein sequence ID" value="KAJ3811381.1"/>
    <property type="molecule type" value="Genomic_DNA"/>
</dbReference>
<reference evidence="1" key="1">
    <citation type="submission" date="2022-09" db="EMBL/GenBank/DDBJ databases">
        <title>A Global Phylogenomic Analysis of the Shiitake Genus Lentinula.</title>
        <authorList>
            <consortium name="DOE Joint Genome Institute"/>
            <person name="Sierra-Patev S."/>
            <person name="Min B."/>
            <person name="Naranjo-Ortiz M."/>
            <person name="Looney B."/>
            <person name="Konkel Z."/>
            <person name="Slot J.C."/>
            <person name="Sakamoto Y."/>
            <person name="Steenwyk J.L."/>
            <person name="Rokas A."/>
            <person name="Carro J."/>
            <person name="Camarero S."/>
            <person name="Ferreira P."/>
            <person name="Molpeceres G."/>
            <person name="Ruiz-Duenas F.J."/>
            <person name="Serrano A."/>
            <person name="Henrissat B."/>
            <person name="Drula E."/>
            <person name="Hughes K.W."/>
            <person name="Mata J.L."/>
            <person name="Ishikawa N.K."/>
            <person name="Vargas-Isla R."/>
            <person name="Ushijima S."/>
            <person name="Smith C.A."/>
            <person name="Ahrendt S."/>
            <person name="Andreopoulos W."/>
            <person name="He G."/>
            <person name="Labutti K."/>
            <person name="Lipzen A."/>
            <person name="Ng V."/>
            <person name="Riley R."/>
            <person name="Sandor L."/>
            <person name="Barry K."/>
            <person name="Martinez A.T."/>
            <person name="Xiao Y."/>
            <person name="Gibbons J.G."/>
            <person name="Terashima K."/>
            <person name="Grigoriev I.V."/>
            <person name="Hibbett D.S."/>
        </authorList>
    </citation>
    <scope>NUCLEOTIDE SEQUENCE</scope>
    <source>
        <strain evidence="1">TMI1499</strain>
    </source>
</reference>
<protein>
    <submittedName>
        <fullName evidence="1">Uncharacterized protein</fullName>
    </submittedName>
</protein>
<name>A0ACC1U3J9_9AGAR</name>
<gene>
    <name evidence="1" type="ORF">F5876DRAFT_39783</name>
</gene>
<comment type="caution">
    <text evidence="1">The sequence shown here is derived from an EMBL/GenBank/DDBJ whole genome shotgun (WGS) entry which is preliminary data.</text>
</comment>
<dbReference type="Proteomes" id="UP001163835">
    <property type="component" value="Unassembled WGS sequence"/>
</dbReference>
<evidence type="ECO:0000313" key="1">
    <source>
        <dbReference type="EMBL" id="KAJ3811381.1"/>
    </source>
</evidence>
<keyword evidence="2" id="KW-1185">Reference proteome</keyword>
<evidence type="ECO:0000313" key="2">
    <source>
        <dbReference type="Proteomes" id="UP001163835"/>
    </source>
</evidence>
<sequence>MIRAGYTNEAALSDKLHFDYQSRTITIRGSVDEREKEWATISKFTRESDASPMVVNEQSCRLCLSIVAEPVLLGCEHKFCQSCLGLWFRSLVNPNFIHMTCIAAIDLDKGNDGEAETPRCSAPIPYSLIRKVLSNQEENDLLEHSFVSHIWQRSEDYKLCPTHDCTTVYRVGSPGTLIHCPRCEKWICSSCHVELHEGLSCSQYVGLTRKITDTQEI</sequence>
<accession>A0ACC1U3J9</accession>